<dbReference type="Pfam" id="PF01508">
    <property type="entry name" value="Paramecium_SA"/>
    <property type="match status" value="17"/>
</dbReference>
<dbReference type="Proteomes" id="UP000692954">
    <property type="component" value="Unassembled WGS sequence"/>
</dbReference>
<dbReference type="EMBL" id="CAJJDN010000120">
    <property type="protein sequence ID" value="CAD8119139.1"/>
    <property type="molecule type" value="Genomic_DNA"/>
</dbReference>
<feature type="signal peptide" evidence="2">
    <location>
        <begin position="1"/>
        <end position="16"/>
    </location>
</feature>
<feature type="domain" description="PSI" evidence="3">
    <location>
        <begin position="126"/>
        <end position="173"/>
    </location>
</feature>
<keyword evidence="1" id="KW-0325">Glycoprotein</keyword>
<keyword evidence="2" id="KW-0732">Signal</keyword>
<evidence type="ECO:0000313" key="4">
    <source>
        <dbReference type="EMBL" id="CAD8119139.1"/>
    </source>
</evidence>
<feature type="domain" description="PSI" evidence="3">
    <location>
        <begin position="890"/>
        <end position="938"/>
    </location>
</feature>
<evidence type="ECO:0000313" key="5">
    <source>
        <dbReference type="Proteomes" id="UP000692954"/>
    </source>
</evidence>
<accession>A0A8S1QU49</accession>
<comment type="caution">
    <text evidence="4">The sequence shown here is derived from an EMBL/GenBank/DDBJ whole genome shotgun (WGS) entry which is preliminary data.</text>
</comment>
<dbReference type="OrthoDB" id="10045365at2759"/>
<evidence type="ECO:0000256" key="2">
    <source>
        <dbReference type="SAM" id="SignalP"/>
    </source>
</evidence>
<feature type="chain" id="PRO_5035818173" description="PSI domain-containing protein" evidence="2">
    <location>
        <begin position="17"/>
        <end position="2294"/>
    </location>
</feature>
<proteinExistence type="predicted"/>
<reference evidence="4" key="1">
    <citation type="submission" date="2021-01" db="EMBL/GenBank/DDBJ databases">
        <authorList>
            <consortium name="Genoscope - CEA"/>
            <person name="William W."/>
        </authorList>
    </citation>
    <scope>NUCLEOTIDE SEQUENCE</scope>
</reference>
<feature type="domain" description="PSI" evidence="3">
    <location>
        <begin position="1594"/>
        <end position="1641"/>
    </location>
</feature>
<keyword evidence="5" id="KW-1185">Reference proteome</keyword>
<sequence length="2294" mass="250914">MKYLLIIGLLVLIASGQQYSVKKCQCKDLKVEIDCKAHTLSRCTWQGTACVDYQAPIDEGDTSAKSLYCSTFVEADCAKTKGCAWVEKACTHFTGCTAFKLGTFDACQAISTDCITDGVHCVLIDFCNTYFTETSCLQSPKDRYLCYWDGKNCLNADKCEYLPKTYLSDKECREAIQTCTVNSTGQGCIKSASTCNQQVSKDQCIYDLNLVKICFWNYEWATDEYLCRDYTCDEAPQSYTTYQQCNDFGKQNKLLKLDCTTKKGGGCQNTNKCEDNKIKSACEYDSTGAKCIWHDTRKCILLNCEAAPTSLDTNEKCQDFVKQFTELKCITKSGGGCVNNGNCNAANIQSACKINTSGKTCFWDDTVKPNLCKELTCDNLPKIYKKIKECFDQLPECTLAQSGAGCIAKTCNNAPTDTSDCEAYLPGNNCVPKKDGGCQPLGDCSTILQSNCDTKKNKLGGSCFWDGSACKELICANLIGSNYPDHTACYAKLSTCTVKTGGNGCEDWKCENSFKKENCINDNCKWKGGICFKKECSLASKTYHTHQQCNKYLNSCTSQLEKNPAGGCALIPLICEGIFNEEACKLKKIVDANSKFVYIKCGWDGTKCIDQGCTTLSKTLNTTDECNSAGIALNVNIKNCVANNPNRQNEILGCIPLPSQCKDRKTQDNCVRKYGGTGPDCVWVPQDASGTCQFKACTTAHLDGSTSEVTIINNSNCKNYIINCTTKDGEEVCVSSCIANNDNTQCMNKPTQCSAITNSGNCEDDTKVNGHCVWNDSCKDKTCANLPSSYDTHDQCYSATKIDKTCTVNDNATGCIPLKINCVDYKDKEKQCVVTSNGKKCFFSKTCRDLTCADIDKTSSFYTHLECNTRLDTCTVVQAVGSQCTSKFTKCSDYAIESNCHKRADETECLWDGASCQQKSEFNCTLFKLNDYTGDNCKYIYAQCKPNSDDTGCMKRTCADYEAIDYNVTDDIECSQFDTTLNCTNTTATNLPCQSRQDYCSDYEDEETCTVAKEGKCRWYATLKCYLATAPCSKFTGVDYATCEALRPFCKLVSGTTCTAKACNDILVANATARTDDECKEFDSSCRSTRSDTDGQPACYEVKNTCVEYGSTESFCKVKASGKKCFWDQSGTPKCRDVANSTCNLITSIFDIIRELCQDYDTSCTANRSGTGCVQIQSSCTSYTNLENCVENTKGLCVQNQLANSGAICKDPDTNTTCNLIYLDAGRYTDAKCNSLNVLCTAKDDSTACIDRTCDNAADKTSFAKCNEWLKTCTWNGKTDGTQACVTIKDICSDQTTEATCFQAKEGECAVVSGKCKLLDCLDKTGQNITHYNCLEYSSKCALSNPGGCQGFSANCSDYKLETQCYKSRGNECFWNAKTKKCVDFTCNKIEQSASYSSHNQCFSLTNQNLKTINCTVRSNSDNTAAGQGCMALTSCEQYKIQDQCVQDSSSKPCQWVKESETKSICVNRTCSTADDSYQTHTSCLQYYKPDYKVDSPKYSCTVKAVKAENPSYDPIVGGGCIPLAACNTYVSEENCKINDQQGECGWNGQECADKSCFTAHPDLIVDHIGCQAYFNQKCTVAQTLKGCIDIPDTCEELKKEEQCHINKTGDKCYWDADNKVCITPTCDNAPQSFIDGSKCDEYYKICTQDTTAPCKVQVCEDFLLITDDACKEKLKECTTDGKCLQTCTTDGTKCVPRKLCNQALHRNGCVTDSLNKKCQWVSEKNQCEQMDCSTAPAAEYTTDDQCYNYYIPGECMLKPGGGCTNRTICTQIKTESACQSNNGDSQKVKCSWDNGSCRYQNCTDFNGKSHTECQIQFNRGECTVGTEGKCAAMQDCEKTTIQAACVKGLNGPCLWISGTCYPYTRCESGKWQNDKDCKAISPKCTTNGINCVSITSCELTNTIGGCKTGYDGECILIKTATGEKACKMKVNGCVDAAFTTWKECYEDVSERCSTDGVTCIELQECKDYKVEDACINSRSKTPASRTLTGKCHWDPATKTCHDELCAELVSNTTTNSDCFLQISQCTSNGVKCLDRTSCDKYEVNDVACNASFDTNNNPCFFEAASATNGNAARCRVKTCADLKVTECTLGFAGALSCVSDGTVCVLTGTCSTYKTKTSCNAGGTDGVCVFTPSDTGSCAKMTSCAQANNDQDACKNASIARKCSWTDPVTATASIPASPSKCSQHTCATYQAEQKKCEIFNNFDESLQAICQMNAGKCSEVDPKTLTAETCFSISGYTFTWNTGTVGCQACSTVTPQSNNNTATNPNTNNNGTNTVDSGYILGFAAVIIYTMF</sequence>
<evidence type="ECO:0000259" key="3">
    <source>
        <dbReference type="SMART" id="SM00423"/>
    </source>
</evidence>
<protein>
    <recommendedName>
        <fullName evidence="3">PSI domain-containing protein</fullName>
    </recommendedName>
</protein>
<feature type="domain" description="PSI" evidence="3">
    <location>
        <begin position="1355"/>
        <end position="1403"/>
    </location>
</feature>
<feature type="domain" description="PSI" evidence="3">
    <location>
        <begin position="1965"/>
        <end position="2020"/>
    </location>
</feature>
<dbReference type="SMART" id="SM00423">
    <property type="entry name" value="PSI"/>
    <property type="match status" value="5"/>
</dbReference>
<dbReference type="SMART" id="SM00639">
    <property type="entry name" value="PSA"/>
    <property type="match status" value="26"/>
</dbReference>
<dbReference type="InterPro" id="IPR016201">
    <property type="entry name" value="PSI"/>
</dbReference>
<dbReference type="InterPro" id="IPR002895">
    <property type="entry name" value="Paramecium_SA"/>
</dbReference>
<name>A0A8S1QU49_9CILI</name>
<evidence type="ECO:0000256" key="1">
    <source>
        <dbReference type="ARBA" id="ARBA00023180"/>
    </source>
</evidence>
<organism evidence="4 5">
    <name type="scientific">Paramecium sonneborni</name>
    <dbReference type="NCBI Taxonomy" id="65129"/>
    <lineage>
        <taxon>Eukaryota</taxon>
        <taxon>Sar</taxon>
        <taxon>Alveolata</taxon>
        <taxon>Ciliophora</taxon>
        <taxon>Intramacronucleata</taxon>
        <taxon>Oligohymenophorea</taxon>
        <taxon>Peniculida</taxon>
        <taxon>Parameciidae</taxon>
        <taxon>Paramecium</taxon>
    </lineage>
</organism>
<gene>
    <name evidence="4" type="ORF">PSON_ATCC_30995.1.T1200018</name>
</gene>